<keyword evidence="3 6" id="KW-1133">Transmembrane helix</keyword>
<reference evidence="8 9" key="1">
    <citation type="journal article" date="2023" name="Arcadia Sci">
        <title>De novo assembly of a long-read Amblyomma americanum tick genome.</title>
        <authorList>
            <person name="Chou S."/>
            <person name="Poskanzer K.E."/>
            <person name="Rollins M."/>
            <person name="Thuy-Boun P.S."/>
        </authorList>
    </citation>
    <scope>NUCLEOTIDE SEQUENCE [LARGE SCALE GENOMIC DNA]</scope>
    <source>
        <strain evidence="8">F_SG_1</strain>
        <tissue evidence="8">Salivary glands</tissue>
    </source>
</reference>
<dbReference type="PANTHER" id="PTHR10877">
    <property type="entry name" value="POLYCYSTIN FAMILY MEMBER"/>
    <property type="match status" value="1"/>
</dbReference>
<dbReference type="SUPFAM" id="SSF49723">
    <property type="entry name" value="Lipase/lipooxygenase domain (PLAT/LH2 domain)"/>
    <property type="match status" value="1"/>
</dbReference>
<dbReference type="Pfam" id="PF01477">
    <property type="entry name" value="PLAT"/>
    <property type="match status" value="1"/>
</dbReference>
<dbReference type="Proteomes" id="UP001321473">
    <property type="component" value="Unassembled WGS sequence"/>
</dbReference>
<sequence length="1120" mass="124993">MALSCPCCEFGVVSSEDLVVEARPLRTLVWGTRYPLVTWRTMGPQPLGFLTEQRGAVLLVPAGNVTRPGPYRLLASAWNLRPYVDVFYALTRELFESRGLWEQSNLPPIKGRCLLTPERGFAVRTIFQLECTDFVDPDGEALSYGFYFCTHGTDQLRRFEGGRPSPWHSCTLMKSSLDDGNFTGVLPVGGNTTEPVNCSVLVFVNDNVGQYVYDVLPVLVEIGSCSDIKLETAEDYARKTHQNGTDAILSFIKSSSMLIKSKFYKDCEQNGTTAADADREADVLEGYVEYLKDTTVTTEDQLHSSVSVLTTLVPENVSVAKENFTKAVIDLMNDYASTFDNLTAEEGQGRIADLTAFIGGELIEGLTSVLDLKAPTPPKQPVEVPTNYEAESSCITVERLVHNLARVAAGVARVVDTEEEDVNFNVKDYEVWIRESKRRGFLGTSDGTRVRVDIATEGQTAIVFPSSPFRCHATSKLTNTQAVSIQTTQHIADTLVSVGVPIEGYLKRQAPIDFKGHTETYETSFSNVSIHSINVTEAGVYLKLDFIPTHGDRRLITAVAAGRPPTRSDFLQQNRFHLSSNVSHENRIEFVPTPTVVMVAVLPLTYDAKSALEDPYRRRGKDGGNMTYKLRSTLYSCLFWNSTQQAYSSSGCRVLMDSDDQFVHCTCQHNSIFAGGLFIAPHPINFTDLGFLLRTMSSNLVMAIILFCVWTIYLSVMVWAIKQDLRDEGAAGIEYLAENEQDDSFGYLVSVYTWFLKGSGTTSRVLLKIHGSDDESREVVLRDGARNPLALQAGGRDWYFLSHPSSLGDIEAISLTLDLKGKESSWNLNTVVVRDLQTASRTVFVIDDVLTPDAYKGTSTFTFEAADESLLRNPWRIFSSRMIRYFREEHLIFSIFSRLPTSNFTRKQRASVALLLVTTGMMVSLMFYGLDPDEEEFFNMTFLYTLFELPTRREVVIAVQSTLLVTPFAFLVVFLFERSRPPAFRRKPAVPKVYVEDAVEDVVQGWVHDTASSAESSKTGNVPKELLTSNAQANPFPSWVSVFAWFLCLSASLVASVFIILYGLTYGYHRSLSWVRCNLVNVVFSEFVISPLKILCLSAVMACVLRAPIEMEHIPVRFIE</sequence>
<keyword evidence="9" id="KW-1185">Reference proteome</keyword>
<dbReference type="AlphaFoldDB" id="A0AAQ4DB22"/>
<dbReference type="Gene3D" id="2.60.60.20">
    <property type="entry name" value="PLAT/LH2 domain"/>
    <property type="match status" value="1"/>
</dbReference>
<evidence type="ECO:0000256" key="6">
    <source>
        <dbReference type="SAM" id="Phobius"/>
    </source>
</evidence>
<dbReference type="Pfam" id="PF01825">
    <property type="entry name" value="GPS"/>
    <property type="match status" value="1"/>
</dbReference>
<dbReference type="PROSITE" id="PS50095">
    <property type="entry name" value="PLAT"/>
    <property type="match status" value="1"/>
</dbReference>
<gene>
    <name evidence="8" type="ORF">V5799_002705</name>
</gene>
<feature type="domain" description="PLAT" evidence="7">
    <location>
        <begin position="745"/>
        <end position="864"/>
    </location>
</feature>
<comment type="subcellular location">
    <subcellularLocation>
        <location evidence="1">Membrane</location>
    </subcellularLocation>
</comment>
<evidence type="ECO:0000256" key="2">
    <source>
        <dbReference type="ARBA" id="ARBA00022692"/>
    </source>
</evidence>
<dbReference type="InterPro" id="IPR036392">
    <property type="entry name" value="PLAT/LH2_dom_sf"/>
</dbReference>
<proteinExistence type="predicted"/>
<protein>
    <recommendedName>
        <fullName evidence="7">PLAT domain-containing protein</fullName>
    </recommendedName>
</protein>
<accession>A0AAQ4DB22</accession>
<keyword evidence="4 6" id="KW-0472">Membrane</keyword>
<feature type="transmembrane region" description="Helical" evidence="6">
    <location>
        <begin position="955"/>
        <end position="976"/>
    </location>
</feature>
<organism evidence="8 9">
    <name type="scientific">Amblyomma americanum</name>
    <name type="common">Lone star tick</name>
    <dbReference type="NCBI Taxonomy" id="6943"/>
    <lineage>
        <taxon>Eukaryota</taxon>
        <taxon>Metazoa</taxon>
        <taxon>Ecdysozoa</taxon>
        <taxon>Arthropoda</taxon>
        <taxon>Chelicerata</taxon>
        <taxon>Arachnida</taxon>
        <taxon>Acari</taxon>
        <taxon>Parasitiformes</taxon>
        <taxon>Ixodida</taxon>
        <taxon>Ixodoidea</taxon>
        <taxon>Ixodidae</taxon>
        <taxon>Amblyomminae</taxon>
        <taxon>Amblyomma</taxon>
    </lineage>
</organism>
<name>A0AAQ4DB22_AMBAM</name>
<evidence type="ECO:0000256" key="5">
    <source>
        <dbReference type="PROSITE-ProRule" id="PRU00152"/>
    </source>
</evidence>
<evidence type="ECO:0000256" key="3">
    <source>
        <dbReference type="ARBA" id="ARBA00022989"/>
    </source>
</evidence>
<evidence type="ECO:0000313" key="9">
    <source>
        <dbReference type="Proteomes" id="UP001321473"/>
    </source>
</evidence>
<keyword evidence="2 6" id="KW-0812">Transmembrane</keyword>
<dbReference type="InterPro" id="IPR046338">
    <property type="entry name" value="GAIN_dom_sf"/>
</dbReference>
<evidence type="ECO:0000313" key="8">
    <source>
        <dbReference type="EMBL" id="KAK8759662.1"/>
    </source>
</evidence>
<comment type="caution">
    <text evidence="5">Lacks conserved residue(s) required for the propagation of feature annotation.</text>
</comment>
<dbReference type="GO" id="GO:0016020">
    <property type="term" value="C:membrane"/>
    <property type="evidence" value="ECO:0007669"/>
    <property type="project" value="UniProtKB-SubCell"/>
</dbReference>
<dbReference type="InterPro" id="IPR000203">
    <property type="entry name" value="GPS"/>
</dbReference>
<dbReference type="EMBL" id="JARKHS020032761">
    <property type="protein sequence ID" value="KAK8759662.1"/>
    <property type="molecule type" value="Genomic_DNA"/>
</dbReference>
<feature type="transmembrane region" description="Helical" evidence="6">
    <location>
        <begin position="912"/>
        <end position="930"/>
    </location>
</feature>
<feature type="transmembrane region" description="Helical" evidence="6">
    <location>
        <begin position="700"/>
        <end position="721"/>
    </location>
</feature>
<dbReference type="InterPro" id="IPR051223">
    <property type="entry name" value="Polycystin"/>
</dbReference>
<dbReference type="InterPro" id="IPR002859">
    <property type="entry name" value="PKD/REJ-like"/>
</dbReference>
<feature type="transmembrane region" description="Helical" evidence="6">
    <location>
        <begin position="1042"/>
        <end position="1068"/>
    </location>
</feature>
<feature type="transmembrane region" description="Helical" evidence="6">
    <location>
        <begin position="1088"/>
        <end position="1109"/>
    </location>
</feature>
<evidence type="ECO:0000256" key="1">
    <source>
        <dbReference type="ARBA" id="ARBA00004370"/>
    </source>
</evidence>
<dbReference type="Pfam" id="PF02010">
    <property type="entry name" value="REJ"/>
    <property type="match status" value="1"/>
</dbReference>
<dbReference type="SMART" id="SM00303">
    <property type="entry name" value="GPS"/>
    <property type="match status" value="1"/>
</dbReference>
<evidence type="ECO:0000256" key="4">
    <source>
        <dbReference type="ARBA" id="ARBA00023136"/>
    </source>
</evidence>
<dbReference type="Gene3D" id="2.60.220.50">
    <property type="match status" value="1"/>
</dbReference>
<evidence type="ECO:0000259" key="7">
    <source>
        <dbReference type="PROSITE" id="PS50095"/>
    </source>
</evidence>
<comment type="caution">
    <text evidence="8">The sequence shown here is derived from an EMBL/GenBank/DDBJ whole genome shotgun (WGS) entry which is preliminary data.</text>
</comment>
<dbReference type="PANTHER" id="PTHR10877:SF183">
    <property type="entry name" value="AT14535P-RELATED"/>
    <property type="match status" value="1"/>
</dbReference>
<dbReference type="InterPro" id="IPR001024">
    <property type="entry name" value="PLAT/LH2_dom"/>
</dbReference>